<evidence type="ECO:0008006" key="3">
    <source>
        <dbReference type="Google" id="ProtNLM"/>
    </source>
</evidence>
<reference evidence="1 2" key="1">
    <citation type="submission" date="2018-06" db="EMBL/GenBank/DDBJ databases">
        <title>Comparative genomics of rhizobia nodulating Arachis hypogaea in China.</title>
        <authorList>
            <person name="Li Y."/>
        </authorList>
    </citation>
    <scope>NUCLEOTIDE SEQUENCE [LARGE SCALE GENOMIC DNA]</scope>
    <source>
        <strain evidence="1 2">CCBAU 51658</strain>
    </source>
</reference>
<dbReference type="InterPro" id="IPR018742">
    <property type="entry name" value="DUF2290"/>
</dbReference>
<dbReference type="Pfam" id="PF10053">
    <property type="entry name" value="DUF2290"/>
    <property type="match status" value="1"/>
</dbReference>
<organism evidence="1 2">
    <name type="scientific">Bradyrhizobium guangdongense</name>
    <dbReference type="NCBI Taxonomy" id="1325090"/>
    <lineage>
        <taxon>Bacteria</taxon>
        <taxon>Pseudomonadati</taxon>
        <taxon>Pseudomonadota</taxon>
        <taxon>Alphaproteobacteria</taxon>
        <taxon>Hyphomicrobiales</taxon>
        <taxon>Nitrobacteraceae</taxon>
        <taxon>Bradyrhizobium</taxon>
    </lineage>
</organism>
<dbReference type="RefSeq" id="WP_128968248.1">
    <property type="nucleotide sequence ID" value="NZ_BMHC01000028.1"/>
</dbReference>
<name>A0ABX6UMR6_9BRAD</name>
<dbReference type="Proteomes" id="UP000593880">
    <property type="component" value="Chromosome"/>
</dbReference>
<evidence type="ECO:0000313" key="1">
    <source>
        <dbReference type="EMBL" id="QOZ62678.1"/>
    </source>
</evidence>
<sequence length="224" mass="25925">MSIEALCRRVTGFGFQLLANDFALDARQHKVDRLSARQKALMWSRNPLNSLMSGNPARLVDYLTILENQEYSYLMRDGGVFQISYVFNGAEIERHRLCFHPCPFAITSRDIRNFEGGLLELIQHSFMDRLEDSVLMRTPIRFDFAPDQAAASHPASHITLNDPSCRVPARCPLAFDTFMKFILENFYSDVWEHPKIREALVFRQEVECLSQQDRTRAHLSWSHA</sequence>
<protein>
    <recommendedName>
        <fullName evidence="3">DUF2290 domain-containing protein</fullName>
    </recommendedName>
</protein>
<proteinExistence type="predicted"/>
<gene>
    <name evidence="1" type="ORF">XH86_31025</name>
</gene>
<evidence type="ECO:0000313" key="2">
    <source>
        <dbReference type="Proteomes" id="UP000593880"/>
    </source>
</evidence>
<dbReference type="EMBL" id="CP030057">
    <property type="protein sequence ID" value="QOZ62678.1"/>
    <property type="molecule type" value="Genomic_DNA"/>
</dbReference>
<accession>A0ABX6UMR6</accession>
<keyword evidence="2" id="KW-1185">Reference proteome</keyword>